<comment type="caution">
    <text evidence="1">The sequence shown here is derived from an EMBL/GenBank/DDBJ whole genome shotgun (WGS) entry which is preliminary data.</text>
</comment>
<reference evidence="2" key="1">
    <citation type="submission" date="2018-01" db="EMBL/GenBank/DDBJ databases">
        <authorList>
            <person name="Gaut B.S."/>
            <person name="Morton B.R."/>
            <person name="Clegg M.T."/>
            <person name="Duvall M.R."/>
        </authorList>
    </citation>
    <scope>NUCLEOTIDE SEQUENCE [LARGE SCALE GENOMIC DNA]</scope>
</reference>
<dbReference type="AlphaFoldDB" id="A0A375CRF2"/>
<name>A0A375CRF2_9BURK</name>
<accession>A0A375CRF2</accession>
<dbReference type="EMBL" id="OFSP01000078">
    <property type="protein sequence ID" value="SOY77681.1"/>
    <property type="molecule type" value="Genomic_DNA"/>
</dbReference>
<protein>
    <submittedName>
        <fullName evidence="1">Uncharacterized protein</fullName>
    </submittedName>
</protein>
<evidence type="ECO:0000313" key="2">
    <source>
        <dbReference type="Proteomes" id="UP000256297"/>
    </source>
</evidence>
<gene>
    <name evidence="1" type="ORF">CBM2589_U10183</name>
</gene>
<sequence>MRDRSRGTFSYDSYGKSAGKNVFWQLLQSNVQAIDSQRY</sequence>
<dbReference type="Proteomes" id="UP000256297">
    <property type="component" value="Unassembled WGS sequence"/>
</dbReference>
<proteinExistence type="predicted"/>
<organism evidence="1 2">
    <name type="scientific">Cupriavidus taiwanensis</name>
    <dbReference type="NCBI Taxonomy" id="164546"/>
    <lineage>
        <taxon>Bacteria</taxon>
        <taxon>Pseudomonadati</taxon>
        <taxon>Pseudomonadota</taxon>
        <taxon>Betaproteobacteria</taxon>
        <taxon>Burkholderiales</taxon>
        <taxon>Burkholderiaceae</taxon>
        <taxon>Cupriavidus</taxon>
    </lineage>
</organism>
<evidence type="ECO:0000313" key="1">
    <source>
        <dbReference type="EMBL" id="SOY77681.1"/>
    </source>
</evidence>